<reference evidence="2 3" key="1">
    <citation type="submission" date="2015-05" db="EMBL/GenBank/DDBJ databases">
        <authorList>
            <person name="Wang D.B."/>
            <person name="Wang M."/>
        </authorList>
    </citation>
    <scope>NUCLEOTIDE SEQUENCE [LARGE SCALE GENOMIC DNA]</scope>
    <source>
        <strain evidence="2">VL1</strain>
    </source>
</reference>
<feature type="non-terminal residue" evidence="2">
    <location>
        <position position="1"/>
    </location>
</feature>
<feature type="region of interest" description="Disordered" evidence="1">
    <location>
        <begin position="1"/>
        <end position="23"/>
    </location>
</feature>
<dbReference type="AlphaFoldDB" id="A0A0G4MCN8"/>
<keyword evidence="3" id="KW-1185">Reference proteome</keyword>
<evidence type="ECO:0000313" key="3">
    <source>
        <dbReference type="Proteomes" id="UP000044602"/>
    </source>
</evidence>
<name>A0A0G4MCN8_VERLO</name>
<organism evidence="2 3">
    <name type="scientific">Verticillium longisporum</name>
    <name type="common">Verticillium dahliae var. longisporum</name>
    <dbReference type="NCBI Taxonomy" id="100787"/>
    <lineage>
        <taxon>Eukaryota</taxon>
        <taxon>Fungi</taxon>
        <taxon>Dikarya</taxon>
        <taxon>Ascomycota</taxon>
        <taxon>Pezizomycotina</taxon>
        <taxon>Sordariomycetes</taxon>
        <taxon>Hypocreomycetidae</taxon>
        <taxon>Glomerellales</taxon>
        <taxon>Plectosphaerellaceae</taxon>
        <taxon>Verticillium</taxon>
    </lineage>
</organism>
<proteinExistence type="predicted"/>
<accession>A0A0G4MCN8</accession>
<evidence type="ECO:0000256" key="1">
    <source>
        <dbReference type="SAM" id="MobiDB-lite"/>
    </source>
</evidence>
<sequence length="74" mass="8806">HFRAVLPRQPPYRSPDEPKDDPDACEWLLRQQSAVQATRRGVGRPYGQDLHPRRQVVQWNICQRQPPLRREPRV</sequence>
<gene>
    <name evidence="2" type="ORF">BN1708_018903</name>
</gene>
<protein>
    <submittedName>
        <fullName evidence="2">Uncharacterized protein</fullName>
    </submittedName>
</protein>
<dbReference type="Proteomes" id="UP000044602">
    <property type="component" value="Unassembled WGS sequence"/>
</dbReference>
<evidence type="ECO:0000313" key="2">
    <source>
        <dbReference type="EMBL" id="CRK32053.1"/>
    </source>
</evidence>
<dbReference type="EMBL" id="CVQH01021975">
    <property type="protein sequence ID" value="CRK32053.1"/>
    <property type="molecule type" value="Genomic_DNA"/>
</dbReference>